<evidence type="ECO:0000313" key="2">
    <source>
        <dbReference type="EnsemblPlants" id="Ma10_p10720.1"/>
    </source>
</evidence>
<sequence length="46" mass="5229">MRNQANSDIRDAFHDSFQSEIRNPLLELCALLSSLRPGDGTFEYSL</sequence>
<dbReference type="Gramene" id="Ma10_t10720.1">
    <property type="protein sequence ID" value="Ma10_p10720.1"/>
    <property type="gene ID" value="Ma10_g10720"/>
</dbReference>
<evidence type="ECO:0000313" key="1">
    <source>
        <dbReference type="EMBL" id="CAG1853151.1"/>
    </source>
</evidence>
<dbReference type="EnsemblPlants" id="Ma10_t10720.1">
    <property type="protein sequence ID" value="Ma10_p10720.1"/>
    <property type="gene ID" value="Ma10_g10720"/>
</dbReference>
<dbReference type="EMBL" id="HG996476">
    <property type="protein sequence ID" value="CAG1853151.1"/>
    <property type="molecule type" value="Genomic_DNA"/>
</dbReference>
<evidence type="ECO:0000313" key="3">
    <source>
        <dbReference type="Proteomes" id="UP000012960"/>
    </source>
</evidence>
<accession>A0A804KUT6</accession>
<organism evidence="2 3">
    <name type="scientific">Musa acuminata subsp. malaccensis</name>
    <name type="common">Wild banana</name>
    <name type="synonym">Musa malaccensis</name>
    <dbReference type="NCBI Taxonomy" id="214687"/>
    <lineage>
        <taxon>Eukaryota</taxon>
        <taxon>Viridiplantae</taxon>
        <taxon>Streptophyta</taxon>
        <taxon>Embryophyta</taxon>
        <taxon>Tracheophyta</taxon>
        <taxon>Spermatophyta</taxon>
        <taxon>Magnoliopsida</taxon>
        <taxon>Liliopsida</taxon>
        <taxon>Zingiberales</taxon>
        <taxon>Musaceae</taxon>
        <taxon>Musa</taxon>
    </lineage>
</organism>
<dbReference type="Proteomes" id="UP000012960">
    <property type="component" value="Unplaced"/>
</dbReference>
<keyword evidence="3" id="KW-1185">Reference proteome</keyword>
<name>A0A804KUT6_MUSAM</name>
<gene>
    <name evidence="1" type="ORF">GSMUA_313770.1</name>
</gene>
<protein>
    <submittedName>
        <fullName evidence="1">(wild Malaysian banana) hypothetical protein</fullName>
    </submittedName>
</protein>
<proteinExistence type="predicted"/>
<dbReference type="InParanoid" id="A0A804KUT6"/>
<reference evidence="1" key="1">
    <citation type="submission" date="2021-03" db="EMBL/GenBank/DDBJ databases">
        <authorList>
            <consortium name="Genoscope - CEA"/>
            <person name="William W."/>
        </authorList>
    </citation>
    <scope>NUCLEOTIDE SEQUENCE</scope>
    <source>
        <strain evidence="1">Doubled-haploid Pahang</strain>
    </source>
</reference>
<reference evidence="2" key="2">
    <citation type="submission" date="2021-05" db="UniProtKB">
        <authorList>
            <consortium name="EnsemblPlants"/>
        </authorList>
    </citation>
    <scope>IDENTIFICATION</scope>
    <source>
        <strain evidence="2">subsp. malaccensis</strain>
    </source>
</reference>
<dbReference type="AlphaFoldDB" id="A0A804KUT6"/>